<accession>A0A5B8JWP2</accession>
<feature type="binding site" evidence="4">
    <location>
        <position position="365"/>
    </location>
    <ligand>
        <name>S-adenosyl-L-methionine</name>
        <dbReference type="ChEBI" id="CHEBI:59789"/>
    </ligand>
</feature>
<keyword evidence="2 4" id="KW-0808">Transferase</keyword>
<dbReference type="Pfam" id="PF05958">
    <property type="entry name" value="tRNA_U5-meth_tr"/>
    <property type="match status" value="1"/>
</dbReference>
<evidence type="ECO:0000256" key="1">
    <source>
        <dbReference type="ARBA" id="ARBA00022603"/>
    </source>
</evidence>
<dbReference type="Gene3D" id="3.40.50.150">
    <property type="entry name" value="Vaccinia Virus protein VP39"/>
    <property type="match status" value="1"/>
</dbReference>
<dbReference type="GO" id="GO:0070475">
    <property type="term" value="P:rRNA base methylation"/>
    <property type="evidence" value="ECO:0007669"/>
    <property type="project" value="TreeGrafter"/>
</dbReference>
<evidence type="ECO:0000256" key="2">
    <source>
        <dbReference type="ARBA" id="ARBA00022679"/>
    </source>
</evidence>
<evidence type="ECO:0000313" key="6">
    <source>
        <dbReference type="EMBL" id="QDY86639.1"/>
    </source>
</evidence>
<evidence type="ECO:0000256" key="5">
    <source>
        <dbReference type="PROSITE-ProRule" id="PRU10015"/>
    </source>
</evidence>
<dbReference type="CDD" id="cd02440">
    <property type="entry name" value="AdoMet_MTases"/>
    <property type="match status" value="1"/>
</dbReference>
<dbReference type="PROSITE" id="PS51687">
    <property type="entry name" value="SAM_MT_RNA_M5U"/>
    <property type="match status" value="1"/>
</dbReference>
<dbReference type="OrthoDB" id="9804590at2"/>
<dbReference type="InterPro" id="IPR010280">
    <property type="entry name" value="U5_MeTrfase_fam"/>
</dbReference>
<proteinExistence type="inferred from homology"/>
<dbReference type="Proteomes" id="UP000318927">
    <property type="component" value="Chromosome"/>
</dbReference>
<dbReference type="NCBIfam" id="TIGR00479">
    <property type="entry name" value="rumA"/>
    <property type="match status" value="1"/>
</dbReference>
<evidence type="ECO:0000313" key="7">
    <source>
        <dbReference type="Proteomes" id="UP000318927"/>
    </source>
</evidence>
<feature type="binding site" evidence="4">
    <location>
        <position position="317"/>
    </location>
    <ligand>
        <name>S-adenosyl-L-methionine</name>
        <dbReference type="ChEBI" id="CHEBI:59789"/>
    </ligand>
</feature>
<dbReference type="PROSITE" id="PS01230">
    <property type="entry name" value="TRMA_1"/>
    <property type="match status" value="1"/>
</dbReference>
<feature type="active site" evidence="5">
    <location>
        <position position="392"/>
    </location>
</feature>
<dbReference type="Gene3D" id="2.40.50.1070">
    <property type="match status" value="1"/>
</dbReference>
<evidence type="ECO:0000256" key="3">
    <source>
        <dbReference type="ARBA" id="ARBA00022691"/>
    </source>
</evidence>
<gene>
    <name evidence="6" type="primary">rlmD</name>
    <name evidence="6" type="ORF">FRW55_00450</name>
</gene>
<evidence type="ECO:0000256" key="4">
    <source>
        <dbReference type="PROSITE-ProRule" id="PRU01024"/>
    </source>
</evidence>
<dbReference type="InterPro" id="IPR030390">
    <property type="entry name" value="MeTrfase_TrmA_AS"/>
</dbReference>
<organism evidence="6 7">
    <name type="scientific">Mycoplasma anserisalpingitidis</name>
    <dbReference type="NCBI Taxonomy" id="519450"/>
    <lineage>
        <taxon>Bacteria</taxon>
        <taxon>Bacillati</taxon>
        <taxon>Mycoplasmatota</taxon>
        <taxon>Mollicutes</taxon>
        <taxon>Mycoplasmataceae</taxon>
        <taxon>Mycoplasma</taxon>
    </lineage>
</organism>
<dbReference type="EC" id="2.1.1.190" evidence="6"/>
<dbReference type="RefSeq" id="WP_146368271.1">
    <property type="nucleotide sequence ID" value="NZ_CP042295.1"/>
</dbReference>
<dbReference type="InterPro" id="IPR029063">
    <property type="entry name" value="SAM-dependent_MTases_sf"/>
</dbReference>
<feature type="active site" description="Nucleophile" evidence="4">
    <location>
        <position position="392"/>
    </location>
</feature>
<dbReference type="EMBL" id="CP042295">
    <property type="protein sequence ID" value="QDY86639.1"/>
    <property type="molecule type" value="Genomic_DNA"/>
</dbReference>
<feature type="binding site" evidence="4">
    <location>
        <position position="268"/>
    </location>
    <ligand>
        <name>S-adenosyl-L-methionine</name>
        <dbReference type="ChEBI" id="CHEBI:59789"/>
    </ligand>
</feature>
<dbReference type="GO" id="GO:0070041">
    <property type="term" value="F:rRNA (uridine-C5-)-methyltransferase activity"/>
    <property type="evidence" value="ECO:0007669"/>
    <property type="project" value="TreeGrafter"/>
</dbReference>
<name>A0A5B8JWP2_9MOLU</name>
<dbReference type="KEGG" id="mans:FRW55_00450"/>
<dbReference type="SUPFAM" id="SSF50249">
    <property type="entry name" value="Nucleic acid-binding proteins"/>
    <property type="match status" value="1"/>
</dbReference>
<sequence length="436" mass="51126">MKNKLELGSIIELECVEITYEGLGKCFYQDKPIFVLGLFINEKALVKVTKILSKYCFGSIYKYLSTSHKREKIDLFYTISGSAPLYGLDYEEQLKLKTELINKFFNWKYPNLLDKKIEIEKSLNKTHYRNKSRFVVKKVNNKNCLFSYEFNTNNLIKVNDCPIVDNKNLFRKICDILTKLDSYEKLDVYEIIGRIYDKNNYSLRINVNNDRISISELKNIINDENGLLKIEIRGRKNNLLFSNETNLAKPVISLYNRNFIVDINSFFQIDTQTFSKIIEDVNNYINLNNKHLIDLYCGVGTLGICLYNEKFSIYGIEIDKIAIETADQNLKINNIPSDKSKYIVGDAKNIKRENFDFSKTTLILDPPRSGIDKELINKILEWKPQQLIYISCDFKTQLRDLEFLLQDYKIEFYKGYDIFAQTMHFETVAILNLKNK</sequence>
<feature type="binding site" evidence="4">
    <location>
        <position position="296"/>
    </location>
    <ligand>
        <name>S-adenosyl-L-methionine</name>
        <dbReference type="ChEBI" id="CHEBI:59789"/>
    </ligand>
</feature>
<dbReference type="PANTHER" id="PTHR11061">
    <property type="entry name" value="RNA M5U METHYLTRANSFERASE"/>
    <property type="match status" value="1"/>
</dbReference>
<protein>
    <submittedName>
        <fullName evidence="6">23S rRNA (Uracil(1939)-C(5))-methyltransferase RlmD</fullName>
        <ecNumber evidence="6">2.1.1.190</ecNumber>
    </submittedName>
</protein>
<dbReference type="SUPFAM" id="SSF53335">
    <property type="entry name" value="S-adenosyl-L-methionine-dependent methyltransferases"/>
    <property type="match status" value="1"/>
</dbReference>
<dbReference type="PANTHER" id="PTHR11061:SF30">
    <property type="entry name" value="TRNA (URACIL(54)-C(5))-METHYLTRANSFERASE"/>
    <property type="match status" value="1"/>
</dbReference>
<keyword evidence="7" id="KW-1185">Reference proteome</keyword>
<keyword evidence="1 4" id="KW-0489">Methyltransferase</keyword>
<reference evidence="6 7" key="1">
    <citation type="journal article" date="2019" name="Microbiol. Resour. Announc.">
        <title>Complete Genome Sequences of Three Mycoplasma anserisalpingitis (Mycoplasma sp. 1220) Strains.</title>
        <authorList>
            <person name="Grozner D."/>
            <person name="Forro B."/>
            <person name="Kovacs A.B."/>
            <person name="Marton S."/>
            <person name="Banyai K."/>
            <person name="Kreizinger Z."/>
            <person name="Sulyok K.M."/>
            <person name="Gyuranecz M."/>
        </authorList>
    </citation>
    <scope>NUCLEOTIDE SEQUENCE [LARGE SCALE GENOMIC DNA]</scope>
    <source>
        <strain evidence="6 7">ATCC:BAA-2147</strain>
    </source>
</reference>
<dbReference type="InterPro" id="IPR012340">
    <property type="entry name" value="NA-bd_OB-fold"/>
</dbReference>
<dbReference type="AlphaFoldDB" id="A0A5B8JWP2"/>
<comment type="similarity">
    <text evidence="4">Belongs to the class I-like SAM-binding methyltransferase superfamily. RNA M5U methyltransferase family.</text>
</comment>
<dbReference type="Gene3D" id="2.40.50.140">
    <property type="entry name" value="Nucleic acid-binding proteins"/>
    <property type="match status" value="1"/>
</dbReference>
<keyword evidence="3 4" id="KW-0949">S-adenosyl-L-methionine</keyword>